<evidence type="ECO:0000313" key="4">
    <source>
        <dbReference type="EMBL" id="MCO4293698.1"/>
    </source>
</evidence>
<evidence type="ECO:0000313" key="5">
    <source>
        <dbReference type="Proteomes" id="UP001155182"/>
    </source>
</evidence>
<dbReference type="Gene3D" id="3.40.630.30">
    <property type="match status" value="1"/>
</dbReference>
<evidence type="ECO:0000259" key="3">
    <source>
        <dbReference type="PROSITE" id="PS51186"/>
    </source>
</evidence>
<dbReference type="GO" id="GO:0016747">
    <property type="term" value="F:acyltransferase activity, transferring groups other than amino-acyl groups"/>
    <property type="evidence" value="ECO:0007669"/>
    <property type="project" value="InterPro"/>
</dbReference>
<dbReference type="PANTHER" id="PTHR43877">
    <property type="entry name" value="AMINOALKYLPHOSPHONATE N-ACETYLTRANSFERASE-RELATED-RELATED"/>
    <property type="match status" value="1"/>
</dbReference>
<dbReference type="Pfam" id="PF00583">
    <property type="entry name" value="Acetyltransf_1"/>
    <property type="match status" value="1"/>
</dbReference>
<keyword evidence="5" id="KW-1185">Reference proteome</keyword>
<comment type="caution">
    <text evidence="4">The sequence shown here is derived from an EMBL/GenBank/DDBJ whole genome shotgun (WGS) entry which is preliminary data.</text>
</comment>
<organism evidence="4 5">
    <name type="scientific">Solitalea agri</name>
    <dbReference type="NCBI Taxonomy" id="2953739"/>
    <lineage>
        <taxon>Bacteria</taxon>
        <taxon>Pseudomonadati</taxon>
        <taxon>Bacteroidota</taxon>
        <taxon>Sphingobacteriia</taxon>
        <taxon>Sphingobacteriales</taxon>
        <taxon>Sphingobacteriaceae</taxon>
        <taxon>Solitalea</taxon>
    </lineage>
</organism>
<evidence type="ECO:0000256" key="2">
    <source>
        <dbReference type="ARBA" id="ARBA00023315"/>
    </source>
</evidence>
<dbReference type="EMBL" id="JAMWYS010000040">
    <property type="protein sequence ID" value="MCO4293698.1"/>
    <property type="molecule type" value="Genomic_DNA"/>
</dbReference>
<proteinExistence type="predicted"/>
<dbReference type="RefSeq" id="WP_252588350.1">
    <property type="nucleotide sequence ID" value="NZ_JAMWYS010000040.1"/>
</dbReference>
<keyword evidence="2" id="KW-0012">Acyltransferase</keyword>
<dbReference type="CDD" id="cd04301">
    <property type="entry name" value="NAT_SF"/>
    <property type="match status" value="1"/>
</dbReference>
<dbReference type="InterPro" id="IPR016181">
    <property type="entry name" value="Acyl_CoA_acyltransferase"/>
</dbReference>
<protein>
    <submittedName>
        <fullName evidence="4">GNAT family N-acetyltransferase</fullName>
    </submittedName>
</protein>
<reference evidence="4" key="1">
    <citation type="submission" date="2022-06" db="EMBL/GenBank/DDBJ databases">
        <title>Solitalea sp. MAHUQ-68 isolated from rhizospheric soil.</title>
        <authorList>
            <person name="Huq M.A."/>
        </authorList>
    </citation>
    <scope>NUCLEOTIDE SEQUENCE</scope>
    <source>
        <strain evidence="4">MAHUQ-68</strain>
    </source>
</reference>
<name>A0A9X2FB78_9SPHI</name>
<dbReference type="InterPro" id="IPR000182">
    <property type="entry name" value="GNAT_dom"/>
</dbReference>
<evidence type="ECO:0000256" key="1">
    <source>
        <dbReference type="ARBA" id="ARBA00022679"/>
    </source>
</evidence>
<dbReference type="AlphaFoldDB" id="A0A9X2FB78"/>
<dbReference type="Proteomes" id="UP001155182">
    <property type="component" value="Unassembled WGS sequence"/>
</dbReference>
<dbReference type="PANTHER" id="PTHR43877:SF2">
    <property type="entry name" value="AMINOALKYLPHOSPHONATE N-ACETYLTRANSFERASE-RELATED"/>
    <property type="match status" value="1"/>
</dbReference>
<dbReference type="InterPro" id="IPR050832">
    <property type="entry name" value="Bact_Acetyltransf"/>
</dbReference>
<accession>A0A9X2FB78</accession>
<feature type="domain" description="N-acetyltransferase" evidence="3">
    <location>
        <begin position="2"/>
        <end position="149"/>
    </location>
</feature>
<gene>
    <name evidence="4" type="ORF">NF867_12570</name>
</gene>
<keyword evidence="1" id="KW-0808">Transferase</keyword>
<dbReference type="PROSITE" id="PS51186">
    <property type="entry name" value="GNAT"/>
    <property type="match status" value="1"/>
</dbReference>
<sequence length="149" mass="17088">MITIKRTTSESTDFQALVKLLDEYLAFIDGDEHAFYNQFNKVTMIKHAVVVYYDAEPIGCGAIKAFSDDRMEVKRMYVKPEYRGKGIASLVLKDLENWASELKFPGLVLETGKKQQEAIQLYLKNNYNLIPNYGQYIGIDNSVCMEKII</sequence>
<dbReference type="SUPFAM" id="SSF55729">
    <property type="entry name" value="Acyl-CoA N-acyltransferases (Nat)"/>
    <property type="match status" value="1"/>
</dbReference>